<dbReference type="InterPro" id="IPR004360">
    <property type="entry name" value="Glyas_Fos-R_dOase_dom"/>
</dbReference>
<dbReference type="PROSITE" id="PS51819">
    <property type="entry name" value="VOC"/>
    <property type="match status" value="2"/>
</dbReference>
<dbReference type="SUPFAM" id="SSF54593">
    <property type="entry name" value="Glyoxalase/Bleomycin resistance protein/Dihydroxybiphenyl dioxygenase"/>
    <property type="match status" value="2"/>
</dbReference>
<sequence>MTARPEGAPCWADATFPDLESAKSFYADLFGWTFEDGGEAAGHYTQASSDSGVAAGLAPPMPGVEDDTPGGWTLYFATPDAAATAGAINEHGGRVVTGPMEVGPYGTMAIAEDPDGIRFGLWQSGSHEGFATINDEHGTYCWAEVDTRHPDHADAFFPEVFGYRVRKMQDDKMDYAVWSVGDGDPLLGRAELTGDVFPAEMPPHVGICFAVDDCDRAVETTQRHGGDVTFGPQDSPFGRMATLRDPQGASFTVINVNRTVGELPQFA</sequence>
<dbReference type="PANTHER" id="PTHR33993:SF10">
    <property type="entry name" value="CONSERVED PROTEIN"/>
    <property type="match status" value="1"/>
</dbReference>
<feature type="domain" description="VOC" evidence="1">
    <location>
        <begin position="8"/>
        <end position="124"/>
    </location>
</feature>
<reference evidence="2 3" key="1">
    <citation type="journal article" date="2019" name="Int. J. Syst. Evol. Microbiol.">
        <title>The Global Catalogue of Microorganisms (GCM) 10K type strain sequencing project: providing services to taxonomists for standard genome sequencing and annotation.</title>
        <authorList>
            <consortium name="The Broad Institute Genomics Platform"/>
            <consortium name="The Broad Institute Genome Sequencing Center for Infectious Disease"/>
            <person name="Wu L."/>
            <person name="Ma J."/>
        </authorList>
    </citation>
    <scope>NUCLEOTIDE SEQUENCE [LARGE SCALE GENOMIC DNA]</scope>
    <source>
        <strain evidence="2 3">JCM 15481</strain>
    </source>
</reference>
<comment type="caution">
    <text evidence="2">The sequence shown here is derived from an EMBL/GenBank/DDBJ whole genome shotgun (WGS) entry which is preliminary data.</text>
</comment>
<dbReference type="Proteomes" id="UP001500443">
    <property type="component" value="Unassembled WGS sequence"/>
</dbReference>
<dbReference type="EMBL" id="BAAAPF010000181">
    <property type="protein sequence ID" value="GAA2137115.1"/>
    <property type="molecule type" value="Genomic_DNA"/>
</dbReference>
<dbReference type="Gene3D" id="3.10.180.10">
    <property type="entry name" value="2,3-Dihydroxybiphenyl 1,2-Dioxygenase, domain 1"/>
    <property type="match status" value="2"/>
</dbReference>
<accession>A0ABN2Z5N7</accession>
<dbReference type="InterPro" id="IPR037523">
    <property type="entry name" value="VOC_core"/>
</dbReference>
<gene>
    <name evidence="2" type="ORF">GCM10009802_46130</name>
</gene>
<dbReference type="CDD" id="cd07247">
    <property type="entry name" value="SgaA_N_like"/>
    <property type="match status" value="2"/>
</dbReference>
<proteinExistence type="predicted"/>
<dbReference type="InterPro" id="IPR029068">
    <property type="entry name" value="Glyas_Bleomycin-R_OHBP_Dase"/>
</dbReference>
<protein>
    <submittedName>
        <fullName evidence="2">VOC family protein</fullName>
    </submittedName>
</protein>
<dbReference type="InterPro" id="IPR052164">
    <property type="entry name" value="Anthracycline_SecMetBiosynth"/>
</dbReference>
<evidence type="ECO:0000259" key="1">
    <source>
        <dbReference type="PROSITE" id="PS51819"/>
    </source>
</evidence>
<dbReference type="RefSeq" id="WP_344291918.1">
    <property type="nucleotide sequence ID" value="NZ_BAAAPF010000181.1"/>
</dbReference>
<keyword evidence="3" id="KW-1185">Reference proteome</keyword>
<dbReference type="PANTHER" id="PTHR33993">
    <property type="entry name" value="GLYOXALASE-RELATED"/>
    <property type="match status" value="1"/>
</dbReference>
<organism evidence="2 3">
    <name type="scientific">Streptomyces synnematoformans</name>
    <dbReference type="NCBI Taxonomy" id="415721"/>
    <lineage>
        <taxon>Bacteria</taxon>
        <taxon>Bacillati</taxon>
        <taxon>Actinomycetota</taxon>
        <taxon>Actinomycetes</taxon>
        <taxon>Kitasatosporales</taxon>
        <taxon>Streptomycetaceae</taxon>
        <taxon>Streptomyces</taxon>
    </lineage>
</organism>
<evidence type="ECO:0000313" key="3">
    <source>
        <dbReference type="Proteomes" id="UP001500443"/>
    </source>
</evidence>
<dbReference type="Pfam" id="PF00903">
    <property type="entry name" value="Glyoxalase"/>
    <property type="match status" value="2"/>
</dbReference>
<name>A0ABN2Z5N7_9ACTN</name>
<evidence type="ECO:0000313" key="2">
    <source>
        <dbReference type="EMBL" id="GAA2137115.1"/>
    </source>
</evidence>
<feature type="domain" description="VOC" evidence="1">
    <location>
        <begin position="139"/>
        <end position="256"/>
    </location>
</feature>